<evidence type="ECO:0000256" key="2">
    <source>
        <dbReference type="ARBA" id="ARBA00022490"/>
    </source>
</evidence>
<feature type="modified residue" description="4-aspartylphosphate" evidence="8">
    <location>
        <position position="54"/>
    </location>
</feature>
<evidence type="ECO:0000256" key="8">
    <source>
        <dbReference type="PROSITE-ProRule" id="PRU00169"/>
    </source>
</evidence>
<dbReference type="EMBL" id="SIRE01000038">
    <property type="protein sequence ID" value="TBL69371.1"/>
    <property type="molecule type" value="Genomic_DNA"/>
</dbReference>
<dbReference type="PANTHER" id="PTHR42713">
    <property type="entry name" value="HISTIDINE KINASE-RELATED"/>
    <property type="match status" value="1"/>
</dbReference>
<dbReference type="InterPro" id="IPR011006">
    <property type="entry name" value="CheY-like_superfamily"/>
</dbReference>
<evidence type="ECO:0000313" key="12">
    <source>
        <dbReference type="Proteomes" id="UP000293142"/>
    </source>
</evidence>
<dbReference type="GO" id="GO:0000160">
    <property type="term" value="P:phosphorelay signal transduction system"/>
    <property type="evidence" value="ECO:0007669"/>
    <property type="project" value="UniProtKB-KW"/>
</dbReference>
<dbReference type="PROSITE" id="PS50110">
    <property type="entry name" value="RESPONSE_REGULATORY"/>
    <property type="match status" value="1"/>
</dbReference>
<dbReference type="AlphaFoldDB" id="A0A4Q9DFH4"/>
<keyword evidence="6" id="KW-0238">DNA-binding</keyword>
<dbReference type="SMART" id="SM00448">
    <property type="entry name" value="REC"/>
    <property type="match status" value="1"/>
</dbReference>
<comment type="caution">
    <text evidence="11">The sequence shown here is derived from an EMBL/GenBank/DDBJ whole genome shotgun (WGS) entry which is preliminary data.</text>
</comment>
<dbReference type="PROSITE" id="PS01124">
    <property type="entry name" value="HTH_ARAC_FAMILY_2"/>
    <property type="match status" value="1"/>
</dbReference>
<dbReference type="Pfam" id="PF12833">
    <property type="entry name" value="HTH_18"/>
    <property type="match status" value="1"/>
</dbReference>
<dbReference type="Gene3D" id="3.40.50.2300">
    <property type="match status" value="1"/>
</dbReference>
<comment type="subcellular location">
    <subcellularLocation>
        <location evidence="1">Cytoplasm</location>
    </subcellularLocation>
</comment>
<feature type="domain" description="HTH araC/xylS-type" evidence="9">
    <location>
        <begin position="236"/>
        <end position="334"/>
    </location>
</feature>
<dbReference type="GO" id="GO:0005737">
    <property type="term" value="C:cytoplasm"/>
    <property type="evidence" value="ECO:0007669"/>
    <property type="project" value="UniProtKB-SubCell"/>
</dbReference>
<keyword evidence="4" id="KW-0902">Two-component regulatory system</keyword>
<keyword evidence="12" id="KW-1185">Reference proteome</keyword>
<dbReference type="InterPro" id="IPR009057">
    <property type="entry name" value="Homeodomain-like_sf"/>
</dbReference>
<dbReference type="SMART" id="SM00342">
    <property type="entry name" value="HTH_ARAC"/>
    <property type="match status" value="1"/>
</dbReference>
<dbReference type="CDD" id="cd17536">
    <property type="entry name" value="REC_YesN-like"/>
    <property type="match status" value="1"/>
</dbReference>
<dbReference type="Gene3D" id="1.10.10.60">
    <property type="entry name" value="Homeodomain-like"/>
    <property type="match status" value="2"/>
</dbReference>
<reference evidence="11 12" key="1">
    <citation type="submission" date="2019-02" db="EMBL/GenBank/DDBJ databases">
        <title>Paenibacillus sp. nov., isolated from surface-sterilized tissue of Thalictrum simplex L.</title>
        <authorList>
            <person name="Tuo L."/>
        </authorList>
    </citation>
    <scope>NUCLEOTIDE SEQUENCE [LARGE SCALE GENOMIC DNA]</scope>
    <source>
        <strain evidence="11 12">N2SHLJ1</strain>
    </source>
</reference>
<evidence type="ECO:0000256" key="7">
    <source>
        <dbReference type="ARBA" id="ARBA00023163"/>
    </source>
</evidence>
<evidence type="ECO:0000259" key="9">
    <source>
        <dbReference type="PROSITE" id="PS01124"/>
    </source>
</evidence>
<dbReference type="PANTHER" id="PTHR42713:SF3">
    <property type="entry name" value="TRANSCRIPTIONAL REGULATORY PROTEIN HPTR"/>
    <property type="match status" value="1"/>
</dbReference>
<keyword evidence="7" id="KW-0804">Transcription</keyword>
<dbReference type="SUPFAM" id="SSF46689">
    <property type="entry name" value="Homeodomain-like"/>
    <property type="match status" value="2"/>
</dbReference>
<dbReference type="PRINTS" id="PR00032">
    <property type="entry name" value="HTHARAC"/>
</dbReference>
<accession>A0A4Q9DFH4</accession>
<keyword evidence="5" id="KW-0805">Transcription regulation</keyword>
<evidence type="ECO:0000256" key="6">
    <source>
        <dbReference type="ARBA" id="ARBA00023125"/>
    </source>
</evidence>
<evidence type="ECO:0000313" key="11">
    <source>
        <dbReference type="EMBL" id="TBL69371.1"/>
    </source>
</evidence>
<organism evidence="11 12">
    <name type="scientific">Paenibacillus thalictri</name>
    <dbReference type="NCBI Taxonomy" id="2527873"/>
    <lineage>
        <taxon>Bacteria</taxon>
        <taxon>Bacillati</taxon>
        <taxon>Bacillota</taxon>
        <taxon>Bacilli</taxon>
        <taxon>Bacillales</taxon>
        <taxon>Paenibacillaceae</taxon>
        <taxon>Paenibacillus</taxon>
    </lineage>
</organism>
<proteinExistence type="predicted"/>
<evidence type="ECO:0000259" key="10">
    <source>
        <dbReference type="PROSITE" id="PS50110"/>
    </source>
</evidence>
<dbReference type="GO" id="GO:0043565">
    <property type="term" value="F:sequence-specific DNA binding"/>
    <property type="evidence" value="ECO:0007669"/>
    <property type="project" value="InterPro"/>
</dbReference>
<dbReference type="GO" id="GO:0003700">
    <property type="term" value="F:DNA-binding transcription factor activity"/>
    <property type="evidence" value="ECO:0007669"/>
    <property type="project" value="InterPro"/>
</dbReference>
<evidence type="ECO:0000256" key="3">
    <source>
        <dbReference type="ARBA" id="ARBA00022553"/>
    </source>
</evidence>
<gene>
    <name evidence="11" type="ORF">EYB31_35885</name>
</gene>
<keyword evidence="2" id="KW-0963">Cytoplasm</keyword>
<evidence type="ECO:0000256" key="1">
    <source>
        <dbReference type="ARBA" id="ARBA00004496"/>
    </source>
</evidence>
<dbReference type="InterPro" id="IPR001789">
    <property type="entry name" value="Sig_transdc_resp-reg_receiver"/>
</dbReference>
<dbReference type="Pfam" id="PF00072">
    <property type="entry name" value="Response_reg"/>
    <property type="match status" value="1"/>
</dbReference>
<dbReference type="InterPro" id="IPR051552">
    <property type="entry name" value="HptR"/>
</dbReference>
<sequence>MRLLIVDDEPIIRNGLTKMANDYSQQFETLEMATNGLEAMERIIQTEPDLVLTDIRMPKMDGLELCQKIHEHYPHIQVVVISGYSDFEYAQKCLSYGVKHYLLKPVTPPDLHELFDQIMKSRTPGYIPVSKYVEWTLRLEQSIWSLQEDERLQLQAEWRDHCAQVSAQQLKELLHDVTALLQKNFLEKKRPFHSGVTEPFQAATKAELFREFEDRLDTLTNDLQTARRGNFKDPMEEAKAYIDTHLSVEVSLKEVADIVGITPTYFSALFKKLTNETFVSYRIHRRMEKARELLSIPHMRTVDVASEVGYDDYPHFTKTFKKIFGISPSEYRLSIGIK</sequence>
<keyword evidence="3 8" id="KW-0597">Phosphoprotein</keyword>
<dbReference type="InterPro" id="IPR020449">
    <property type="entry name" value="Tscrpt_reg_AraC-type_HTH"/>
</dbReference>
<dbReference type="Proteomes" id="UP000293142">
    <property type="component" value="Unassembled WGS sequence"/>
</dbReference>
<protein>
    <submittedName>
        <fullName evidence="11">Response regulator</fullName>
    </submittedName>
</protein>
<name>A0A4Q9DFH4_9BACL</name>
<feature type="domain" description="Response regulatory" evidence="10">
    <location>
        <begin position="2"/>
        <end position="119"/>
    </location>
</feature>
<evidence type="ECO:0000256" key="5">
    <source>
        <dbReference type="ARBA" id="ARBA00023015"/>
    </source>
</evidence>
<evidence type="ECO:0000256" key="4">
    <source>
        <dbReference type="ARBA" id="ARBA00023012"/>
    </source>
</evidence>
<dbReference type="RefSeq" id="WP_131018390.1">
    <property type="nucleotide sequence ID" value="NZ_SIRE01000038.1"/>
</dbReference>
<dbReference type="InterPro" id="IPR018060">
    <property type="entry name" value="HTH_AraC"/>
</dbReference>
<dbReference type="SUPFAM" id="SSF52172">
    <property type="entry name" value="CheY-like"/>
    <property type="match status" value="1"/>
</dbReference>
<dbReference type="OrthoDB" id="9788446at2"/>